<keyword evidence="5" id="KW-1133">Transmembrane helix</keyword>
<keyword evidence="5" id="KW-0812">Transmembrane</keyword>
<evidence type="ECO:0000256" key="2">
    <source>
        <dbReference type="ARBA" id="ARBA00022679"/>
    </source>
</evidence>
<dbReference type="GO" id="GO:0004623">
    <property type="term" value="F:phospholipase A2 activity"/>
    <property type="evidence" value="ECO:0007669"/>
    <property type="project" value="TreeGrafter"/>
</dbReference>
<name>A0AA35L2Z7_9SAUR</name>
<organism evidence="7 8">
    <name type="scientific">Podarcis lilfordi</name>
    <name type="common">Lilford's wall lizard</name>
    <dbReference type="NCBI Taxonomy" id="74358"/>
    <lineage>
        <taxon>Eukaryota</taxon>
        <taxon>Metazoa</taxon>
        <taxon>Chordata</taxon>
        <taxon>Craniata</taxon>
        <taxon>Vertebrata</taxon>
        <taxon>Euteleostomi</taxon>
        <taxon>Lepidosauria</taxon>
        <taxon>Squamata</taxon>
        <taxon>Bifurcata</taxon>
        <taxon>Unidentata</taxon>
        <taxon>Episquamata</taxon>
        <taxon>Laterata</taxon>
        <taxon>Lacertibaenia</taxon>
        <taxon>Lacertidae</taxon>
        <taxon>Podarcis</taxon>
    </lineage>
</organism>
<dbReference type="Pfam" id="PF04970">
    <property type="entry name" value="LRAT"/>
    <property type="match status" value="1"/>
</dbReference>
<dbReference type="GO" id="GO:0016410">
    <property type="term" value="F:N-acyltransferase activity"/>
    <property type="evidence" value="ECO:0007669"/>
    <property type="project" value="TreeGrafter"/>
</dbReference>
<proteinExistence type="inferred from homology"/>
<dbReference type="AlphaFoldDB" id="A0AA35L2Z7"/>
<dbReference type="Gene3D" id="3.90.1720.10">
    <property type="entry name" value="endopeptidase domain like (from Nostoc punctiforme)"/>
    <property type="match status" value="1"/>
</dbReference>
<evidence type="ECO:0000256" key="3">
    <source>
        <dbReference type="ARBA" id="ARBA00022801"/>
    </source>
</evidence>
<evidence type="ECO:0000256" key="4">
    <source>
        <dbReference type="ARBA" id="ARBA00023098"/>
    </source>
</evidence>
<dbReference type="PROSITE" id="PS51934">
    <property type="entry name" value="LRAT"/>
    <property type="match status" value="1"/>
</dbReference>
<dbReference type="GO" id="GO:0070292">
    <property type="term" value="P:N-acylphosphatidylethanolamine metabolic process"/>
    <property type="evidence" value="ECO:0007669"/>
    <property type="project" value="TreeGrafter"/>
</dbReference>
<keyword evidence="8" id="KW-1185">Reference proteome</keyword>
<gene>
    <name evidence="7" type="ORF">PODLI_1B043589</name>
</gene>
<feature type="transmembrane region" description="Helical" evidence="5">
    <location>
        <begin position="131"/>
        <end position="154"/>
    </location>
</feature>
<feature type="domain" description="LRAT" evidence="6">
    <location>
        <begin position="10"/>
        <end position="126"/>
    </location>
</feature>
<keyword evidence="4" id="KW-0443">Lipid metabolism</keyword>
<reference evidence="7" key="1">
    <citation type="submission" date="2022-12" db="EMBL/GenBank/DDBJ databases">
        <authorList>
            <person name="Alioto T."/>
            <person name="Alioto T."/>
            <person name="Gomez Garrido J."/>
        </authorList>
    </citation>
    <scope>NUCLEOTIDE SEQUENCE</scope>
</reference>
<evidence type="ECO:0000256" key="5">
    <source>
        <dbReference type="SAM" id="Phobius"/>
    </source>
</evidence>
<keyword evidence="5" id="KW-0472">Membrane</keyword>
<dbReference type="InterPro" id="IPR051496">
    <property type="entry name" value="H-rev107_PLA/AT"/>
</dbReference>
<evidence type="ECO:0000256" key="1">
    <source>
        <dbReference type="ARBA" id="ARBA00007824"/>
    </source>
</evidence>
<protein>
    <recommendedName>
        <fullName evidence="6">LRAT domain-containing protein</fullName>
    </recommendedName>
</protein>
<comment type="similarity">
    <text evidence="1">Belongs to the H-rev107 family.</text>
</comment>
<evidence type="ECO:0000313" key="7">
    <source>
        <dbReference type="EMBL" id="CAI5788307.1"/>
    </source>
</evidence>
<keyword evidence="3" id="KW-0378">Hydrolase</keyword>
<dbReference type="PANTHER" id="PTHR13943:SF36">
    <property type="entry name" value="PHOSPHOLIPASE A AND ACYLTRANSFERASE 4"/>
    <property type="match status" value="1"/>
</dbReference>
<dbReference type="PANTHER" id="PTHR13943">
    <property type="entry name" value="HRAS-LIKE SUPPRESSOR - RELATED"/>
    <property type="match status" value="1"/>
</dbReference>
<keyword evidence="2" id="KW-0808">Transferase</keyword>
<dbReference type="GO" id="GO:0005737">
    <property type="term" value="C:cytoplasm"/>
    <property type="evidence" value="ECO:0007669"/>
    <property type="project" value="TreeGrafter"/>
</dbReference>
<dbReference type="GO" id="GO:0008970">
    <property type="term" value="F:phospholipase A1 activity"/>
    <property type="evidence" value="ECO:0007669"/>
    <property type="project" value="TreeGrafter"/>
</dbReference>
<dbReference type="EMBL" id="OX395137">
    <property type="protein sequence ID" value="CAI5788307.1"/>
    <property type="molecule type" value="Genomic_DNA"/>
</dbReference>
<dbReference type="Proteomes" id="UP001178461">
    <property type="component" value="Chromosome 12"/>
</dbReference>
<sequence length="158" mass="17301">MAQSPKPGDQIEIYRLGYQHWAIYVGDGYVVHLTAADEGIGSSPSIRLSANTKKSVVKKEKLSEVAGINKWKVNNEKDRKYKARPVSEIISTANEYVGMEIDYNVVMQNCEHFAAILRYGQPYSRQAEVGLWATFAATAGAVVTGASLVAAAIIGKRH</sequence>
<evidence type="ECO:0000259" key="6">
    <source>
        <dbReference type="PROSITE" id="PS51934"/>
    </source>
</evidence>
<dbReference type="InterPro" id="IPR007053">
    <property type="entry name" value="LRAT_dom"/>
</dbReference>
<evidence type="ECO:0000313" key="8">
    <source>
        <dbReference type="Proteomes" id="UP001178461"/>
    </source>
</evidence>
<accession>A0AA35L2Z7</accession>